<proteinExistence type="predicted"/>
<dbReference type="EMBL" id="AFME02000061">
    <property type="protein sequence ID" value="EMG12852.1"/>
    <property type="molecule type" value="Genomic_DNA"/>
</dbReference>
<evidence type="ECO:0000313" key="2">
    <source>
        <dbReference type="Proteomes" id="UP000011776"/>
    </source>
</evidence>
<dbReference type="Proteomes" id="UP000011776">
    <property type="component" value="Unassembled WGS sequence"/>
</dbReference>
<sequence>MERRLGEIDPFYFSLKLDFIKTNLILLKKTISEKRNKFFPQFFNQVEFLLGDVKIILF</sequence>
<accession>M3IAI1</accession>
<dbReference type="BioCyc" id="LINT1001599:G11K9-2616-MONOMER"/>
<dbReference type="AlphaFoldDB" id="M3IAI1"/>
<gene>
    <name evidence="1" type="ORF">LEP1GSC151_1402</name>
</gene>
<comment type="caution">
    <text evidence="1">The sequence shown here is derived from an EMBL/GenBank/DDBJ whole genome shotgun (WGS) entry which is preliminary data.</text>
</comment>
<organism evidence="1 2">
    <name type="scientific">Leptospira interrogans serovar Grippotyphosa str. LT2186</name>
    <dbReference type="NCBI Taxonomy" id="1001599"/>
    <lineage>
        <taxon>Bacteria</taxon>
        <taxon>Pseudomonadati</taxon>
        <taxon>Spirochaetota</taxon>
        <taxon>Spirochaetia</taxon>
        <taxon>Leptospirales</taxon>
        <taxon>Leptospiraceae</taxon>
        <taxon>Leptospira</taxon>
    </lineage>
</organism>
<protein>
    <submittedName>
        <fullName evidence="1">Uncharacterized protein</fullName>
    </submittedName>
</protein>
<reference evidence="1 2" key="1">
    <citation type="submission" date="2013-02" db="EMBL/GenBank/DDBJ databases">
        <authorList>
            <person name="Harkins D.M."/>
            <person name="Durkin A.S."/>
            <person name="Brinkac L.M."/>
            <person name="Haft D.H."/>
            <person name="Selengut J.D."/>
            <person name="Sanka R."/>
            <person name="DePew J."/>
            <person name="Purushe J."/>
            <person name="Tulsiani S.M."/>
            <person name="Graham G.C."/>
            <person name="Burns M.-A."/>
            <person name="Dohnt M.F."/>
            <person name="Smythe L.D."/>
            <person name="McKay D.B."/>
            <person name="Craig S.B."/>
            <person name="Vinetz J.M."/>
            <person name="Sutton G.G."/>
            <person name="Nierman W.C."/>
            <person name="Fouts D.E."/>
        </authorList>
    </citation>
    <scope>NUCLEOTIDE SEQUENCE [LARGE SCALE GENOMIC DNA]</scope>
    <source>
        <strain evidence="1 2">LT2186</strain>
    </source>
</reference>
<evidence type="ECO:0000313" key="1">
    <source>
        <dbReference type="EMBL" id="EMG12852.1"/>
    </source>
</evidence>
<name>M3IAI1_LEPIR</name>